<dbReference type="InterPro" id="IPR000086">
    <property type="entry name" value="NUDIX_hydrolase_dom"/>
</dbReference>
<keyword evidence="6" id="KW-0464">Manganese</keyword>
<evidence type="ECO:0000256" key="4">
    <source>
        <dbReference type="ARBA" id="ARBA00022801"/>
    </source>
</evidence>
<evidence type="ECO:0000313" key="10">
    <source>
        <dbReference type="Proteomes" id="UP000238164"/>
    </source>
</evidence>
<evidence type="ECO:0000256" key="6">
    <source>
        <dbReference type="ARBA" id="ARBA00023211"/>
    </source>
</evidence>
<dbReference type="SUPFAM" id="SSF55729">
    <property type="entry name" value="Acyl-CoA N-acyltransferases (Nat)"/>
    <property type="match status" value="1"/>
</dbReference>
<evidence type="ECO:0000256" key="2">
    <source>
        <dbReference type="ARBA" id="ARBA00001946"/>
    </source>
</evidence>
<dbReference type="PROSITE" id="PS51186">
    <property type="entry name" value="GNAT"/>
    <property type="match status" value="1"/>
</dbReference>
<name>A0A2N9JIC1_9ACTN</name>
<dbReference type="PANTHER" id="PTHR12318">
    <property type="entry name" value="TESTOSTERONE-REGULATED PROTEIN RP2"/>
    <property type="match status" value="1"/>
</dbReference>
<dbReference type="InterPro" id="IPR039121">
    <property type="entry name" value="NUDT19"/>
</dbReference>
<dbReference type="GO" id="GO:0046872">
    <property type="term" value="F:metal ion binding"/>
    <property type="evidence" value="ECO:0007669"/>
    <property type="project" value="UniProtKB-KW"/>
</dbReference>
<dbReference type="AlphaFoldDB" id="A0A2N9JIC1"/>
<evidence type="ECO:0000256" key="3">
    <source>
        <dbReference type="ARBA" id="ARBA00022723"/>
    </source>
</evidence>
<keyword evidence="5" id="KW-0460">Magnesium</keyword>
<protein>
    <submittedName>
        <fullName evidence="9">Putative hydrolase, NUDIX family (Modular protein)</fullName>
    </submittedName>
</protein>
<dbReference type="PANTHER" id="PTHR12318:SF0">
    <property type="entry name" value="ACYL-COENZYME A DIPHOSPHATASE NUDT19"/>
    <property type="match status" value="1"/>
</dbReference>
<reference evidence="9 10" key="1">
    <citation type="submission" date="2018-02" db="EMBL/GenBank/DDBJ databases">
        <authorList>
            <person name="Cohen D.B."/>
            <person name="Kent A.D."/>
        </authorList>
    </citation>
    <scope>NUCLEOTIDE SEQUENCE [LARGE SCALE GENOMIC DNA]</scope>
    <source>
        <strain evidence="9">1</strain>
    </source>
</reference>
<dbReference type="EMBL" id="LT985188">
    <property type="protein sequence ID" value="SPD87323.1"/>
    <property type="molecule type" value="Genomic_DNA"/>
</dbReference>
<keyword evidence="10" id="KW-1185">Reference proteome</keyword>
<dbReference type="Pfam" id="PF13508">
    <property type="entry name" value="Acetyltransf_7"/>
    <property type="match status" value="1"/>
</dbReference>
<comment type="cofactor">
    <cofactor evidence="1">
        <name>Mn(2+)</name>
        <dbReference type="ChEBI" id="CHEBI:29035"/>
    </cofactor>
</comment>
<feature type="domain" description="Nudix hydrolase" evidence="8">
    <location>
        <begin position="137"/>
        <end position="294"/>
    </location>
</feature>
<organism evidence="9 10">
    <name type="scientific">Micropruina glycogenica</name>
    <dbReference type="NCBI Taxonomy" id="75385"/>
    <lineage>
        <taxon>Bacteria</taxon>
        <taxon>Bacillati</taxon>
        <taxon>Actinomycetota</taxon>
        <taxon>Actinomycetes</taxon>
        <taxon>Propionibacteriales</taxon>
        <taxon>Nocardioidaceae</taxon>
        <taxon>Micropruina</taxon>
    </lineage>
</organism>
<dbReference type="InterPro" id="IPR016181">
    <property type="entry name" value="Acyl_CoA_acyltransferase"/>
</dbReference>
<evidence type="ECO:0000259" key="7">
    <source>
        <dbReference type="PROSITE" id="PS51186"/>
    </source>
</evidence>
<proteinExistence type="predicted"/>
<dbReference type="CDD" id="cd04301">
    <property type="entry name" value="NAT_SF"/>
    <property type="match status" value="1"/>
</dbReference>
<dbReference type="GO" id="GO:0016818">
    <property type="term" value="F:hydrolase activity, acting on acid anhydrides, in phosphorus-containing anhydrides"/>
    <property type="evidence" value="ECO:0007669"/>
    <property type="project" value="InterPro"/>
</dbReference>
<dbReference type="RefSeq" id="WP_197709909.1">
    <property type="nucleotide sequence ID" value="NZ_BAAAGO010000004.1"/>
</dbReference>
<gene>
    <name evidence="9" type="ORF">MPLG2_2293</name>
</gene>
<dbReference type="InterPro" id="IPR000182">
    <property type="entry name" value="GNAT_dom"/>
</dbReference>
<dbReference type="Proteomes" id="UP000238164">
    <property type="component" value="Chromosome 1"/>
</dbReference>
<keyword evidence="3" id="KW-0479">Metal-binding</keyword>
<evidence type="ECO:0000259" key="8">
    <source>
        <dbReference type="PROSITE" id="PS51462"/>
    </source>
</evidence>
<accession>A0A2N9JIC1</accession>
<feature type="domain" description="N-acetyltransferase" evidence="7">
    <location>
        <begin position="1"/>
        <end position="118"/>
    </location>
</feature>
<dbReference type="Gene3D" id="3.90.79.10">
    <property type="entry name" value="Nucleoside Triphosphate Pyrophosphohydrolase"/>
    <property type="match status" value="2"/>
</dbReference>
<dbReference type="KEGG" id="mgg:MPLG2_2293"/>
<dbReference type="InterPro" id="IPR015797">
    <property type="entry name" value="NUDIX_hydrolase-like_dom_sf"/>
</dbReference>
<dbReference type="Gene3D" id="3.40.630.30">
    <property type="match status" value="1"/>
</dbReference>
<evidence type="ECO:0000256" key="5">
    <source>
        <dbReference type="ARBA" id="ARBA00022842"/>
    </source>
</evidence>
<evidence type="ECO:0000256" key="1">
    <source>
        <dbReference type="ARBA" id="ARBA00001936"/>
    </source>
</evidence>
<dbReference type="CDD" id="cd18870">
    <property type="entry name" value="NUDIX_AcylCoAdiphos_Nudt19"/>
    <property type="match status" value="1"/>
</dbReference>
<evidence type="ECO:0000313" key="9">
    <source>
        <dbReference type="EMBL" id="SPD87323.1"/>
    </source>
</evidence>
<dbReference type="PROSITE" id="PS51462">
    <property type="entry name" value="NUDIX"/>
    <property type="match status" value="1"/>
</dbReference>
<sequence length="331" mass="35629">MIALPPGEPGHTDRDLPGFVLVATEGDQPIGFAHVLDFDGRFHLEQLSVHPRWQRQGLGRRLLVAAERAIVERGGSVVTLRTFADVPWNAPFYRLHGYTTADLPIALMPLIEAEQRIGLLAAGRRVTLAKQLADDVPPRPAVSVLPLRDGSDGLEVFVQYRAATMDFAAGAVVFPGGRVDAGDRPIAVPDDHLDAWAATQLPAAGVLAAAAIREVAEECGVAMSPGDMVPWDDWVTPPGGRRRFDVAFYLSAARPGQRWRNTTSEAIDAGWRRPADLLQDAAEGTVRLMPPTRALLVELASLPDVAAALAAKPAIVPVLNDADKVRPRASR</sequence>
<dbReference type="SUPFAM" id="SSF55811">
    <property type="entry name" value="Nudix"/>
    <property type="match status" value="1"/>
</dbReference>
<keyword evidence="4 9" id="KW-0378">Hydrolase</keyword>
<comment type="cofactor">
    <cofactor evidence="2">
        <name>Mg(2+)</name>
        <dbReference type="ChEBI" id="CHEBI:18420"/>
    </cofactor>
</comment>
<dbReference type="GO" id="GO:0016747">
    <property type="term" value="F:acyltransferase activity, transferring groups other than amino-acyl groups"/>
    <property type="evidence" value="ECO:0007669"/>
    <property type="project" value="InterPro"/>
</dbReference>